<name>A0A6J5VE68_PRUAR</name>
<protein>
    <submittedName>
        <fullName evidence="2">Uncharacterized protein</fullName>
    </submittedName>
</protein>
<feature type="region of interest" description="Disordered" evidence="1">
    <location>
        <begin position="1"/>
        <end position="23"/>
    </location>
</feature>
<reference evidence="2 3" key="1">
    <citation type="submission" date="2020-05" db="EMBL/GenBank/DDBJ databases">
        <authorList>
            <person name="Campoy J."/>
            <person name="Schneeberger K."/>
            <person name="Spophaly S."/>
        </authorList>
    </citation>
    <scope>NUCLEOTIDE SEQUENCE [LARGE SCALE GENOMIC DNA]</scope>
    <source>
        <strain evidence="2">PruArmRojPasFocal</strain>
    </source>
</reference>
<sequence length="91" mass="9863">MTEGDTSDPHLETFKESQGEDKAVAATCPAWVSGETALCKLTDTHDKDSNFSIACHHHTANPIASALPSAVWPGRHRQPEGSRDRTDQHVA</sequence>
<feature type="compositionally biased region" description="Basic and acidic residues" evidence="1">
    <location>
        <begin position="77"/>
        <end position="91"/>
    </location>
</feature>
<evidence type="ECO:0000256" key="1">
    <source>
        <dbReference type="SAM" id="MobiDB-lite"/>
    </source>
</evidence>
<feature type="compositionally biased region" description="Basic and acidic residues" evidence="1">
    <location>
        <begin position="7"/>
        <end position="23"/>
    </location>
</feature>
<dbReference type="AlphaFoldDB" id="A0A6J5VE68"/>
<evidence type="ECO:0000313" key="2">
    <source>
        <dbReference type="EMBL" id="CAB4286541.1"/>
    </source>
</evidence>
<organism evidence="2 3">
    <name type="scientific">Prunus armeniaca</name>
    <name type="common">Apricot</name>
    <name type="synonym">Armeniaca vulgaris</name>
    <dbReference type="NCBI Taxonomy" id="36596"/>
    <lineage>
        <taxon>Eukaryota</taxon>
        <taxon>Viridiplantae</taxon>
        <taxon>Streptophyta</taxon>
        <taxon>Embryophyta</taxon>
        <taxon>Tracheophyta</taxon>
        <taxon>Spermatophyta</taxon>
        <taxon>Magnoliopsida</taxon>
        <taxon>eudicotyledons</taxon>
        <taxon>Gunneridae</taxon>
        <taxon>Pentapetalae</taxon>
        <taxon>rosids</taxon>
        <taxon>fabids</taxon>
        <taxon>Rosales</taxon>
        <taxon>Rosaceae</taxon>
        <taxon>Amygdaloideae</taxon>
        <taxon>Amygdaleae</taxon>
        <taxon>Prunus</taxon>
    </lineage>
</organism>
<dbReference type="EMBL" id="CAEKDK010000007">
    <property type="protein sequence ID" value="CAB4286541.1"/>
    <property type="molecule type" value="Genomic_DNA"/>
</dbReference>
<accession>A0A6J5VE68</accession>
<dbReference type="Proteomes" id="UP000507222">
    <property type="component" value="Unassembled WGS sequence"/>
</dbReference>
<gene>
    <name evidence="2" type="ORF">CURHAP_LOCUS43954</name>
</gene>
<evidence type="ECO:0000313" key="3">
    <source>
        <dbReference type="Proteomes" id="UP000507222"/>
    </source>
</evidence>
<proteinExistence type="predicted"/>
<feature type="region of interest" description="Disordered" evidence="1">
    <location>
        <begin position="63"/>
        <end position="91"/>
    </location>
</feature>